<gene>
    <name evidence="3" type="ordered locus">AciPR4_0296</name>
</gene>
<organism evidence="3 4">
    <name type="scientific">Terriglobus saanensis (strain ATCC BAA-1853 / DSM 23119 / SP1PR4)</name>
    <dbReference type="NCBI Taxonomy" id="401053"/>
    <lineage>
        <taxon>Bacteria</taxon>
        <taxon>Pseudomonadati</taxon>
        <taxon>Acidobacteriota</taxon>
        <taxon>Terriglobia</taxon>
        <taxon>Terriglobales</taxon>
        <taxon>Acidobacteriaceae</taxon>
        <taxon>Terriglobus</taxon>
    </lineage>
</organism>
<evidence type="ECO:0000313" key="3">
    <source>
        <dbReference type="EMBL" id="ADV81134.1"/>
    </source>
</evidence>
<keyword evidence="4" id="KW-1185">Reference proteome</keyword>
<dbReference type="STRING" id="401053.AciPR4_0296"/>
<reference evidence="3 4" key="1">
    <citation type="journal article" date="2012" name="Stand. Genomic Sci.">
        <title>Complete genome sequence of Terriglobus saanensis type strain SP1PR4(T), an Acidobacteria from tundra soil.</title>
        <authorList>
            <person name="Rawat S.R."/>
            <person name="Mannisto M.K."/>
            <person name="Starovoytov V."/>
            <person name="Goodwin L."/>
            <person name="Nolan M."/>
            <person name="Hauser L."/>
            <person name="Land M."/>
            <person name="Davenport K.W."/>
            <person name="Woyke T."/>
            <person name="Haggblom M.M."/>
        </authorList>
    </citation>
    <scope>NUCLEOTIDE SEQUENCE</scope>
    <source>
        <strain evidence="4">ATCC BAA-1853 / DSM 23119 / SP1PR4</strain>
    </source>
</reference>
<protein>
    <submittedName>
        <fullName evidence="3">PEGA domain protein</fullName>
    </submittedName>
</protein>
<dbReference type="Proteomes" id="UP000006844">
    <property type="component" value="Chromosome"/>
</dbReference>
<name>E8V0S1_TERSS</name>
<dbReference type="EMBL" id="CP002467">
    <property type="protein sequence ID" value="ADV81134.1"/>
    <property type="molecule type" value="Genomic_DNA"/>
</dbReference>
<dbReference type="Pfam" id="PF08308">
    <property type="entry name" value="PEGA"/>
    <property type="match status" value="1"/>
</dbReference>
<dbReference type="RefSeq" id="WP_013566867.1">
    <property type="nucleotide sequence ID" value="NC_014963.1"/>
</dbReference>
<dbReference type="HOGENOM" id="CLU_1198420_0_0_0"/>
<dbReference type="InterPro" id="IPR013229">
    <property type="entry name" value="PEGA"/>
</dbReference>
<feature type="domain" description="PEGA" evidence="2">
    <location>
        <begin position="211"/>
        <end position="275"/>
    </location>
</feature>
<feature type="signal peptide" evidence="1">
    <location>
        <begin position="1"/>
        <end position="21"/>
    </location>
</feature>
<accession>E8V0S1</accession>
<dbReference type="eggNOG" id="ENOG50331S0">
    <property type="taxonomic scope" value="Bacteria"/>
</dbReference>
<dbReference type="KEGG" id="tsa:AciPR4_0296"/>
<dbReference type="AlphaFoldDB" id="E8V0S1"/>
<feature type="chain" id="PRO_5003229005" evidence="1">
    <location>
        <begin position="22"/>
        <end position="278"/>
    </location>
</feature>
<sequence>MQTCIALSLIGTLIFANPASAQQTAVPAAPAAASVAPEPSRVPLPNTLMDGTAVKLRLVDTVSSADAHVGQQVPFEVTEDVVVQGITIAPKGSQALATVTTAEPKKRMGRGGKLDVNVDSMRLTDGEKVQLRAVKDTKGGGHVGAMTGAMVATSIVFFPAAPLFLFMHGKDITIPKGTDITAFVQGDMKLNLASFTPATPGSPSVDGIQSATLVVDSSSPGADIEVDGNFMGNTPSSLSVAQGQHTITVKKKGYQDWSKSMNLSGSSVHLNAELEVSK</sequence>
<evidence type="ECO:0000259" key="2">
    <source>
        <dbReference type="Pfam" id="PF08308"/>
    </source>
</evidence>
<evidence type="ECO:0000313" key="4">
    <source>
        <dbReference type="Proteomes" id="UP000006844"/>
    </source>
</evidence>
<keyword evidence="1" id="KW-0732">Signal</keyword>
<proteinExistence type="predicted"/>
<evidence type="ECO:0000256" key="1">
    <source>
        <dbReference type="SAM" id="SignalP"/>
    </source>
</evidence>